<feature type="region of interest" description="Disordered" evidence="1">
    <location>
        <begin position="128"/>
        <end position="184"/>
    </location>
</feature>
<gene>
    <name evidence="2" type="ORF">GWK63_16070</name>
</gene>
<evidence type="ECO:0000313" key="3">
    <source>
        <dbReference type="Proteomes" id="UP000502533"/>
    </source>
</evidence>
<evidence type="ECO:0000313" key="2">
    <source>
        <dbReference type="EMBL" id="QIP36751.1"/>
    </source>
</evidence>
<keyword evidence="3" id="KW-1185">Reference proteome</keyword>
<organism evidence="2 3">
    <name type="scientific">Komagataeibacter rhaeticus</name>
    <dbReference type="NCBI Taxonomy" id="215221"/>
    <lineage>
        <taxon>Bacteria</taxon>
        <taxon>Pseudomonadati</taxon>
        <taxon>Pseudomonadota</taxon>
        <taxon>Alphaproteobacteria</taxon>
        <taxon>Acetobacterales</taxon>
        <taxon>Acetobacteraceae</taxon>
        <taxon>Komagataeibacter</taxon>
    </lineage>
</organism>
<dbReference type="AlphaFoldDB" id="A0A181C5T5"/>
<name>A0A181C5T5_9PROT</name>
<reference evidence="2 3" key="1">
    <citation type="submission" date="2020-03" db="EMBL/GenBank/DDBJ databases">
        <title>Isolation of cellulose-producing strains, genome characterization and application of the synthesized cellulose films as an economical and sustainable material for piezoelectric sensor construction.</title>
        <authorList>
            <person name="Mangayil R.K."/>
        </authorList>
    </citation>
    <scope>NUCLEOTIDE SEQUENCE [LARGE SCALE GENOMIC DNA]</scope>
    <source>
        <strain evidence="2 3">ENS 9a1a</strain>
    </source>
</reference>
<protein>
    <submittedName>
        <fullName evidence="2">Helix-turn-helix domain-containing protein</fullName>
    </submittedName>
</protein>
<dbReference type="Proteomes" id="UP000502533">
    <property type="component" value="Chromosome"/>
</dbReference>
<dbReference type="KEGG" id="kre:GWK63_16070"/>
<proteinExistence type="predicted"/>
<feature type="compositionally biased region" description="Basic and acidic residues" evidence="1">
    <location>
        <begin position="135"/>
        <end position="150"/>
    </location>
</feature>
<sequence length="184" mass="20070">MQKDLPTNRKPSPNLWVQVPRVTLEEWGSLIVRSPAAARLLMLLASRVGENNAVVVSQPTLATLLGVHQNTIAKAAKLLATERWLEIRRVSGSGSTNAYVLNDRVVWSGPRDGLRYSLFSATVIASSAEQPDQNELGHQEPIRRLPRADEMQMPVGPGMPPPSQPSLDGLEPDLPATSRDDPAQ</sequence>
<accession>A0A181C5T5</accession>
<evidence type="ECO:0000256" key="1">
    <source>
        <dbReference type="SAM" id="MobiDB-lite"/>
    </source>
</evidence>
<dbReference type="EMBL" id="CP050139">
    <property type="protein sequence ID" value="QIP36751.1"/>
    <property type="molecule type" value="Genomic_DNA"/>
</dbReference>
<dbReference type="Pfam" id="PF13730">
    <property type="entry name" value="HTH_36"/>
    <property type="match status" value="1"/>
</dbReference>
<dbReference type="RefSeq" id="WP_112209741.1">
    <property type="nucleotide sequence ID" value="NZ_FLKN01000023.1"/>
</dbReference>